<dbReference type="Proteomes" id="UP001341281">
    <property type="component" value="Chromosome 04"/>
</dbReference>
<proteinExistence type="predicted"/>
<protein>
    <submittedName>
        <fullName evidence="1">Uncharacterized protein</fullName>
    </submittedName>
</protein>
<evidence type="ECO:0000313" key="1">
    <source>
        <dbReference type="EMBL" id="WVZ71473.1"/>
    </source>
</evidence>
<name>A0AAQ3WRA9_PASNO</name>
<gene>
    <name evidence="1" type="ORF">U9M48_020058</name>
</gene>
<sequence length="168" mass="18822">MGSDLYRRSNAAGLDLLKVKEISYNYICVDKLKVMKVNDQKVRLYGEDKKPRLLLENRIKGGVCNQFQRKLRAALCSEVSPAGRLLRCHRSSHNSEAVSGYCQVASLLVPRSIASATGHQQRPSSHTHQQQGVIYEVLPIGYRQCCSLVSCHRRADGCVPTFSAYDPR</sequence>
<accession>A0AAQ3WRA9</accession>
<dbReference type="EMBL" id="CP144748">
    <property type="protein sequence ID" value="WVZ71473.1"/>
    <property type="molecule type" value="Genomic_DNA"/>
</dbReference>
<evidence type="ECO:0000313" key="2">
    <source>
        <dbReference type="Proteomes" id="UP001341281"/>
    </source>
</evidence>
<organism evidence="1 2">
    <name type="scientific">Paspalum notatum var. saurae</name>
    <dbReference type="NCBI Taxonomy" id="547442"/>
    <lineage>
        <taxon>Eukaryota</taxon>
        <taxon>Viridiplantae</taxon>
        <taxon>Streptophyta</taxon>
        <taxon>Embryophyta</taxon>
        <taxon>Tracheophyta</taxon>
        <taxon>Spermatophyta</taxon>
        <taxon>Magnoliopsida</taxon>
        <taxon>Liliopsida</taxon>
        <taxon>Poales</taxon>
        <taxon>Poaceae</taxon>
        <taxon>PACMAD clade</taxon>
        <taxon>Panicoideae</taxon>
        <taxon>Andropogonodae</taxon>
        <taxon>Paspaleae</taxon>
        <taxon>Paspalinae</taxon>
        <taxon>Paspalum</taxon>
    </lineage>
</organism>
<keyword evidence="2" id="KW-1185">Reference proteome</keyword>
<reference evidence="1 2" key="1">
    <citation type="submission" date="2024-02" db="EMBL/GenBank/DDBJ databases">
        <title>High-quality chromosome-scale genome assembly of Pensacola bahiagrass (Paspalum notatum Flugge var. saurae).</title>
        <authorList>
            <person name="Vega J.M."/>
            <person name="Podio M."/>
            <person name="Orjuela J."/>
            <person name="Siena L.A."/>
            <person name="Pessino S.C."/>
            <person name="Combes M.C."/>
            <person name="Mariac C."/>
            <person name="Albertini E."/>
            <person name="Pupilli F."/>
            <person name="Ortiz J.P.A."/>
            <person name="Leblanc O."/>
        </authorList>
    </citation>
    <scope>NUCLEOTIDE SEQUENCE [LARGE SCALE GENOMIC DNA]</scope>
    <source>
        <strain evidence="1">R1</strain>
        <tissue evidence="1">Leaf</tissue>
    </source>
</reference>
<dbReference type="AlphaFoldDB" id="A0AAQ3WRA9"/>